<organism evidence="15 16">
    <name type="scientific">Crenobacter luteus</name>
    <dbReference type="NCBI Taxonomy" id="1452487"/>
    <lineage>
        <taxon>Bacteria</taxon>
        <taxon>Pseudomonadati</taxon>
        <taxon>Pseudomonadota</taxon>
        <taxon>Betaproteobacteria</taxon>
        <taxon>Neisseriales</taxon>
        <taxon>Neisseriaceae</taxon>
        <taxon>Crenobacter</taxon>
    </lineage>
</organism>
<dbReference type="EMBL" id="LQQU01000015">
    <property type="protein sequence ID" value="KZE33243.1"/>
    <property type="molecule type" value="Genomic_DNA"/>
</dbReference>
<feature type="transmembrane region" description="Helical" evidence="13">
    <location>
        <begin position="94"/>
        <end position="112"/>
    </location>
</feature>
<keyword evidence="11 13" id="KW-0472">Membrane</keyword>
<comment type="subcellular location">
    <subcellularLocation>
        <location evidence="2">Cell membrane</location>
        <topology evidence="2">Multi-pass membrane protein</topology>
    </subcellularLocation>
</comment>
<evidence type="ECO:0000256" key="3">
    <source>
        <dbReference type="ARBA" id="ARBA00022448"/>
    </source>
</evidence>
<keyword evidence="10" id="KW-0408">Iron</keyword>
<evidence type="ECO:0000256" key="5">
    <source>
        <dbReference type="ARBA" id="ARBA00022617"/>
    </source>
</evidence>
<keyword evidence="5" id="KW-0349">Heme</keyword>
<evidence type="ECO:0000259" key="14">
    <source>
        <dbReference type="Pfam" id="PF01292"/>
    </source>
</evidence>
<keyword evidence="16" id="KW-1185">Reference proteome</keyword>
<sequence length="176" mass="18949">MTASRSRAHALTRFLHWTMAAAVLGLLAAVYAKGLFPKGTPLRAGLQSVHVQLGLVVGLLILPRLLSRLALPLPPIEPKPSAAVAGLSHLTHMLLYLGMLSLPVLGVLILQYNGKPVDLVGLSLPTLVGEDKGFAKVLKEIHETVGVAVMWLVGLHIAAALWHHLVVRDNTLLRMR</sequence>
<keyword evidence="8" id="KW-0249">Electron transport</keyword>
<evidence type="ECO:0000256" key="11">
    <source>
        <dbReference type="ARBA" id="ARBA00023136"/>
    </source>
</evidence>
<reference evidence="16" key="1">
    <citation type="submission" date="2016-01" db="EMBL/GenBank/DDBJ databases">
        <title>Draft genome of Chromobacterium sp. F49.</title>
        <authorList>
            <person name="Hong K.W."/>
        </authorList>
    </citation>
    <scope>NUCLEOTIDE SEQUENCE [LARGE SCALE GENOMIC DNA]</scope>
    <source>
        <strain evidence="16">CN10</strain>
    </source>
</reference>
<feature type="transmembrane region" description="Helical" evidence="13">
    <location>
        <begin position="14"/>
        <end position="32"/>
    </location>
</feature>
<dbReference type="Pfam" id="PF01292">
    <property type="entry name" value="Ni_hydr_CYTB"/>
    <property type="match status" value="1"/>
</dbReference>
<dbReference type="RefSeq" id="WP_066611079.1">
    <property type="nucleotide sequence ID" value="NZ_LQQU01000015.1"/>
</dbReference>
<protein>
    <recommendedName>
        <fullName evidence="14">Cytochrome b561 bacterial/Ni-hydrogenase domain-containing protein</fullName>
    </recommendedName>
</protein>
<dbReference type="InterPro" id="IPR052168">
    <property type="entry name" value="Cytochrome_b561_oxidase"/>
</dbReference>
<keyword evidence="7" id="KW-0479">Metal-binding</keyword>
<evidence type="ECO:0000256" key="13">
    <source>
        <dbReference type="SAM" id="Phobius"/>
    </source>
</evidence>
<feature type="transmembrane region" description="Helical" evidence="13">
    <location>
        <begin position="44"/>
        <end position="62"/>
    </location>
</feature>
<evidence type="ECO:0000256" key="8">
    <source>
        <dbReference type="ARBA" id="ARBA00022982"/>
    </source>
</evidence>
<evidence type="ECO:0000313" key="15">
    <source>
        <dbReference type="EMBL" id="KZE33243.1"/>
    </source>
</evidence>
<dbReference type="PANTHER" id="PTHR30529:SF3">
    <property type="entry name" value="CYTOCHROME B561 HOMOLOG 1"/>
    <property type="match status" value="1"/>
</dbReference>
<dbReference type="GO" id="GO:0020037">
    <property type="term" value="F:heme binding"/>
    <property type="evidence" value="ECO:0007669"/>
    <property type="project" value="TreeGrafter"/>
</dbReference>
<evidence type="ECO:0000256" key="4">
    <source>
        <dbReference type="ARBA" id="ARBA00022475"/>
    </source>
</evidence>
<accession>A0A161SBC0</accession>
<evidence type="ECO:0000256" key="2">
    <source>
        <dbReference type="ARBA" id="ARBA00004651"/>
    </source>
</evidence>
<comment type="similarity">
    <text evidence="12">Belongs to the cytochrome b561 family.</text>
</comment>
<evidence type="ECO:0000256" key="6">
    <source>
        <dbReference type="ARBA" id="ARBA00022692"/>
    </source>
</evidence>
<feature type="transmembrane region" description="Helical" evidence="13">
    <location>
        <begin position="148"/>
        <end position="167"/>
    </location>
</feature>
<dbReference type="STRING" id="1452487.AVW16_08705"/>
<gene>
    <name evidence="15" type="ORF">AVW16_08705</name>
</gene>
<keyword evidence="6 13" id="KW-0812">Transmembrane</keyword>
<dbReference type="SUPFAM" id="SSF81342">
    <property type="entry name" value="Transmembrane di-heme cytochromes"/>
    <property type="match status" value="1"/>
</dbReference>
<comment type="cofactor">
    <cofactor evidence="1">
        <name>heme b</name>
        <dbReference type="ChEBI" id="CHEBI:60344"/>
    </cofactor>
</comment>
<dbReference type="OrthoDB" id="8723024at2"/>
<dbReference type="InterPro" id="IPR011577">
    <property type="entry name" value="Cyt_b561_bac/Ni-Hgenase"/>
</dbReference>
<dbReference type="GO" id="GO:0009055">
    <property type="term" value="F:electron transfer activity"/>
    <property type="evidence" value="ECO:0007669"/>
    <property type="project" value="InterPro"/>
</dbReference>
<keyword evidence="3" id="KW-0813">Transport</keyword>
<dbReference type="GO" id="GO:0046872">
    <property type="term" value="F:metal ion binding"/>
    <property type="evidence" value="ECO:0007669"/>
    <property type="project" value="UniProtKB-KW"/>
</dbReference>
<dbReference type="InterPro" id="IPR016174">
    <property type="entry name" value="Di-haem_cyt_TM"/>
</dbReference>
<proteinExistence type="inferred from homology"/>
<evidence type="ECO:0000256" key="7">
    <source>
        <dbReference type="ARBA" id="ARBA00022723"/>
    </source>
</evidence>
<dbReference type="Proteomes" id="UP000076625">
    <property type="component" value="Unassembled WGS sequence"/>
</dbReference>
<evidence type="ECO:0000313" key="16">
    <source>
        <dbReference type="Proteomes" id="UP000076625"/>
    </source>
</evidence>
<dbReference type="PANTHER" id="PTHR30529">
    <property type="entry name" value="CYTOCHROME B561"/>
    <property type="match status" value="1"/>
</dbReference>
<dbReference type="AlphaFoldDB" id="A0A161SBC0"/>
<evidence type="ECO:0000256" key="12">
    <source>
        <dbReference type="ARBA" id="ARBA00037975"/>
    </source>
</evidence>
<evidence type="ECO:0000256" key="1">
    <source>
        <dbReference type="ARBA" id="ARBA00001970"/>
    </source>
</evidence>
<comment type="caution">
    <text evidence="15">The sequence shown here is derived from an EMBL/GenBank/DDBJ whole genome shotgun (WGS) entry which is preliminary data.</text>
</comment>
<evidence type="ECO:0000256" key="9">
    <source>
        <dbReference type="ARBA" id="ARBA00022989"/>
    </source>
</evidence>
<keyword evidence="4" id="KW-1003">Cell membrane</keyword>
<keyword evidence="9 13" id="KW-1133">Transmembrane helix</keyword>
<dbReference type="GO" id="GO:0005886">
    <property type="term" value="C:plasma membrane"/>
    <property type="evidence" value="ECO:0007669"/>
    <property type="project" value="UniProtKB-SubCell"/>
</dbReference>
<name>A0A161SBC0_9NEIS</name>
<evidence type="ECO:0000256" key="10">
    <source>
        <dbReference type="ARBA" id="ARBA00023004"/>
    </source>
</evidence>
<feature type="domain" description="Cytochrome b561 bacterial/Ni-hydrogenase" evidence="14">
    <location>
        <begin position="10"/>
        <end position="175"/>
    </location>
</feature>
<dbReference type="GO" id="GO:0022904">
    <property type="term" value="P:respiratory electron transport chain"/>
    <property type="evidence" value="ECO:0007669"/>
    <property type="project" value="InterPro"/>
</dbReference>